<comment type="caution">
    <text evidence="1">The sequence shown here is derived from an EMBL/GenBank/DDBJ whole genome shotgun (WGS) entry which is preliminary data.</text>
</comment>
<gene>
    <name evidence="1" type="ORF">BST17_24810</name>
</gene>
<protein>
    <submittedName>
        <fullName evidence="1">Uncharacterized protein</fullName>
    </submittedName>
</protein>
<name>A0A1W9YQ27_MYCBA</name>
<dbReference type="EMBL" id="MVHJ01000033">
    <property type="protein sequence ID" value="ORA02134.1"/>
    <property type="molecule type" value="Genomic_DNA"/>
</dbReference>
<dbReference type="Proteomes" id="UP000192366">
    <property type="component" value="Unassembled WGS sequence"/>
</dbReference>
<reference evidence="1 2" key="1">
    <citation type="submission" date="2017-02" db="EMBL/GenBank/DDBJ databases">
        <title>The new phylogeny of genus Mycobacterium.</title>
        <authorList>
            <person name="Tortoli E."/>
            <person name="Trovato A."/>
            <person name="Cirillo D.M."/>
        </authorList>
    </citation>
    <scope>NUCLEOTIDE SEQUENCE [LARGE SCALE GENOMIC DNA]</scope>
    <source>
        <strain evidence="1 2">DSM 45578</strain>
    </source>
</reference>
<evidence type="ECO:0000313" key="1">
    <source>
        <dbReference type="EMBL" id="ORA02134.1"/>
    </source>
</evidence>
<dbReference type="AlphaFoldDB" id="A0A1W9YQ27"/>
<keyword evidence="2" id="KW-1185">Reference proteome</keyword>
<sequence>MLRAIREIIKPAHLIAVRARIDQGADGALAVKLIGFHIRLVLEIPLASGFARTAWPVVVFDMLWAMGAGGGSLPKVTTNRR</sequence>
<organism evidence="1 2">
    <name type="scientific">Mycolicibacterium bacteremicum</name>
    <name type="common">Mycobacterium bacteremicum</name>
    <dbReference type="NCBI Taxonomy" id="564198"/>
    <lineage>
        <taxon>Bacteria</taxon>
        <taxon>Bacillati</taxon>
        <taxon>Actinomycetota</taxon>
        <taxon>Actinomycetes</taxon>
        <taxon>Mycobacteriales</taxon>
        <taxon>Mycobacteriaceae</taxon>
        <taxon>Mycolicibacterium</taxon>
    </lineage>
</organism>
<evidence type="ECO:0000313" key="2">
    <source>
        <dbReference type="Proteomes" id="UP000192366"/>
    </source>
</evidence>
<accession>A0A1W9YQ27</accession>
<proteinExistence type="predicted"/>